<keyword evidence="3" id="KW-1185">Reference proteome</keyword>
<evidence type="ECO:0000313" key="2">
    <source>
        <dbReference type="EMBL" id="GIQ71459.1"/>
    </source>
</evidence>
<evidence type="ECO:0000256" key="1">
    <source>
        <dbReference type="SAM" id="Phobius"/>
    </source>
</evidence>
<evidence type="ECO:0008006" key="4">
    <source>
        <dbReference type="Google" id="ProtNLM"/>
    </source>
</evidence>
<gene>
    <name evidence="2" type="ORF">XYCOK13_42830</name>
</gene>
<organism evidence="2 3">
    <name type="scientific">Xylanibacillus composti</name>
    <dbReference type="NCBI Taxonomy" id="1572762"/>
    <lineage>
        <taxon>Bacteria</taxon>
        <taxon>Bacillati</taxon>
        <taxon>Bacillota</taxon>
        <taxon>Bacilli</taxon>
        <taxon>Bacillales</taxon>
        <taxon>Paenibacillaceae</taxon>
        <taxon>Xylanibacillus</taxon>
    </lineage>
</organism>
<sequence>MKRTAKLISMILFGASVLFVNLACIFYLYNPKVPDELLKSNK</sequence>
<dbReference type="InterPro" id="IPR009229">
    <property type="entry name" value="AgrD"/>
</dbReference>
<accession>A0A8J4H5Z4</accession>
<protein>
    <recommendedName>
        <fullName evidence="4">Cyclic lactone autoinducer peptide</fullName>
    </recommendedName>
</protein>
<feature type="transmembrane region" description="Helical" evidence="1">
    <location>
        <begin position="7"/>
        <end position="29"/>
    </location>
</feature>
<keyword evidence="1" id="KW-0812">Transmembrane</keyword>
<dbReference type="AlphaFoldDB" id="A0A8J4H5Z4"/>
<name>A0A8J4H5Z4_9BACL</name>
<reference evidence="2" key="1">
    <citation type="submission" date="2021-04" db="EMBL/GenBank/DDBJ databases">
        <title>Draft genome sequence of Xylanibacillus composti strain K13.</title>
        <authorList>
            <person name="Uke A."/>
            <person name="Chhe C."/>
            <person name="Baramee S."/>
            <person name="Kosugi A."/>
        </authorList>
    </citation>
    <scope>NUCLEOTIDE SEQUENCE</scope>
    <source>
        <strain evidence="2">K13</strain>
    </source>
</reference>
<keyword evidence="1" id="KW-1133">Transmembrane helix</keyword>
<evidence type="ECO:0000313" key="3">
    <source>
        <dbReference type="Proteomes" id="UP000677918"/>
    </source>
</evidence>
<dbReference type="Proteomes" id="UP000677918">
    <property type="component" value="Unassembled WGS sequence"/>
</dbReference>
<dbReference type="RefSeq" id="WP_213414252.1">
    <property type="nucleotide sequence ID" value="NZ_BOVK01000093.1"/>
</dbReference>
<dbReference type="EMBL" id="BOVK01000093">
    <property type="protein sequence ID" value="GIQ71459.1"/>
    <property type="molecule type" value="Genomic_DNA"/>
</dbReference>
<comment type="caution">
    <text evidence="2">The sequence shown here is derived from an EMBL/GenBank/DDBJ whole genome shotgun (WGS) entry which is preliminary data.</text>
</comment>
<proteinExistence type="predicted"/>
<dbReference type="NCBIfam" id="TIGR04223">
    <property type="entry name" value="quorum_AgrD"/>
    <property type="match status" value="1"/>
</dbReference>
<keyword evidence="1" id="KW-0472">Membrane</keyword>